<dbReference type="eggNOG" id="COG0236">
    <property type="taxonomic scope" value="Bacteria"/>
</dbReference>
<evidence type="ECO:0008006" key="3">
    <source>
        <dbReference type="Google" id="ProtNLM"/>
    </source>
</evidence>
<dbReference type="InterPro" id="IPR036736">
    <property type="entry name" value="ACP-like_sf"/>
</dbReference>
<dbReference type="RefSeq" id="WP_011497531.1">
    <property type="nucleotide sequence ID" value="NC_007954.1"/>
</dbReference>
<organism evidence="1 2">
    <name type="scientific">Shewanella denitrificans (strain OS217 / ATCC BAA-1090 / DSM 15013)</name>
    <dbReference type="NCBI Taxonomy" id="318161"/>
    <lineage>
        <taxon>Bacteria</taxon>
        <taxon>Pseudomonadati</taxon>
        <taxon>Pseudomonadota</taxon>
        <taxon>Gammaproteobacteria</taxon>
        <taxon>Alteromonadales</taxon>
        <taxon>Shewanellaceae</taxon>
        <taxon>Shewanella</taxon>
    </lineage>
</organism>
<dbReference type="Proteomes" id="UP000001982">
    <property type="component" value="Chromosome"/>
</dbReference>
<dbReference type="EMBL" id="CP000302">
    <property type="protein sequence ID" value="ABE56385.1"/>
    <property type="molecule type" value="Genomic_DNA"/>
</dbReference>
<evidence type="ECO:0000313" key="1">
    <source>
        <dbReference type="EMBL" id="ABE56385.1"/>
    </source>
</evidence>
<dbReference type="AlphaFoldDB" id="Q12JJ1"/>
<dbReference type="SUPFAM" id="SSF47336">
    <property type="entry name" value="ACP-like"/>
    <property type="match status" value="1"/>
</dbReference>
<dbReference type="OrthoDB" id="7889120at2"/>
<proteinExistence type="predicted"/>
<gene>
    <name evidence="1" type="ordered locus">Sden_3108</name>
</gene>
<dbReference type="Gene3D" id="1.10.1200.10">
    <property type="entry name" value="ACP-like"/>
    <property type="match status" value="1"/>
</dbReference>
<dbReference type="STRING" id="318161.Sden_3108"/>
<dbReference type="KEGG" id="sdn:Sden_3108"/>
<name>Q12JJ1_SHEDO</name>
<protein>
    <recommendedName>
        <fullName evidence="3">Carrier domain-containing protein</fullName>
    </recommendedName>
</protein>
<reference evidence="1 2" key="1">
    <citation type="submission" date="2006-03" db="EMBL/GenBank/DDBJ databases">
        <title>Complete sequence of Shewanella denitrificans OS217.</title>
        <authorList>
            <consortium name="US DOE Joint Genome Institute"/>
            <person name="Copeland A."/>
            <person name="Lucas S."/>
            <person name="Lapidus A."/>
            <person name="Barry K."/>
            <person name="Detter J.C."/>
            <person name="Glavina del Rio T."/>
            <person name="Hammon N."/>
            <person name="Israni S."/>
            <person name="Dalin E."/>
            <person name="Tice H."/>
            <person name="Pitluck S."/>
            <person name="Brettin T."/>
            <person name="Bruce D."/>
            <person name="Han C."/>
            <person name="Tapia R."/>
            <person name="Gilna P."/>
            <person name="Kiss H."/>
            <person name="Schmutz J."/>
            <person name="Larimer F."/>
            <person name="Land M."/>
            <person name="Hauser L."/>
            <person name="Kyrpides N."/>
            <person name="Lykidis A."/>
            <person name="Richardson P."/>
        </authorList>
    </citation>
    <scope>NUCLEOTIDE SEQUENCE [LARGE SCALE GENOMIC DNA]</scope>
    <source>
        <strain evidence="2">OS217 / ATCC BAA-1090 / DSM 15013</strain>
    </source>
</reference>
<keyword evidence="2" id="KW-1185">Reference proteome</keyword>
<evidence type="ECO:0000313" key="2">
    <source>
        <dbReference type="Proteomes" id="UP000001982"/>
    </source>
</evidence>
<sequence>MTELLDEIYSQTRQIIEEKGELCPELNVGSIFLTDLPMDSLDLATLIVNLELHTGLDPFKDGFKHFQSIGELTSLYESMEK</sequence>
<dbReference type="HOGENOM" id="CLU_194278_0_0_6"/>
<accession>Q12JJ1</accession>